<dbReference type="GO" id="GO:0016020">
    <property type="term" value="C:membrane"/>
    <property type="evidence" value="ECO:0007669"/>
    <property type="project" value="InterPro"/>
</dbReference>
<dbReference type="EMBL" id="CP101527">
    <property type="protein sequence ID" value="UZW76448.1"/>
    <property type="molecule type" value="Genomic_DNA"/>
</dbReference>
<dbReference type="GO" id="GO:0005524">
    <property type="term" value="F:ATP binding"/>
    <property type="evidence" value="ECO:0007669"/>
    <property type="project" value="InterPro"/>
</dbReference>
<evidence type="ECO:0000313" key="4">
    <source>
        <dbReference type="Proteomes" id="UP001164472"/>
    </source>
</evidence>
<dbReference type="GO" id="GO:0006508">
    <property type="term" value="P:proteolysis"/>
    <property type="evidence" value="ECO:0007669"/>
    <property type="project" value="InterPro"/>
</dbReference>
<sequence>MILVLVGSVLAFTMVQEASVIEPHRKGLVIYERSINNESTFIQERVVVEPLSELRFRNITRQAYDYSCGSAALTTVLEFYLGRKFQERQVMEGLLHYGESERIVERRGFSMLDMKRLVTALGYPAGGFKAEIEDLIELDHPAIVPINHAGFKHFVVVRTIKDGRVYIADPSQGNITFTIELFKEKWDQNVLFVVFPGNSKPIDGLELREEDLRYIDDQTITYLAFQQFPDFNEPLENKIQNELERQKNNPDGSVDNTVKHLHYRRQ</sequence>
<evidence type="ECO:0000256" key="1">
    <source>
        <dbReference type="SAM" id="MobiDB-lite"/>
    </source>
</evidence>
<dbReference type="InterPro" id="IPR005074">
    <property type="entry name" value="Peptidase_C39"/>
</dbReference>
<dbReference type="AlphaFoldDB" id="A0A9E8KQH0"/>
<dbReference type="Gene3D" id="3.90.70.10">
    <property type="entry name" value="Cysteine proteinases"/>
    <property type="match status" value="1"/>
</dbReference>
<dbReference type="Pfam" id="PF03412">
    <property type="entry name" value="Peptidase_C39"/>
    <property type="match status" value="1"/>
</dbReference>
<name>A0A9E8KQH0_9ALTE</name>
<proteinExistence type="predicted"/>
<evidence type="ECO:0000259" key="2">
    <source>
        <dbReference type="PROSITE" id="PS50990"/>
    </source>
</evidence>
<organism evidence="3 4">
    <name type="scientific">Alkalimarinus sediminis</name>
    <dbReference type="NCBI Taxonomy" id="1632866"/>
    <lineage>
        <taxon>Bacteria</taxon>
        <taxon>Pseudomonadati</taxon>
        <taxon>Pseudomonadota</taxon>
        <taxon>Gammaproteobacteria</taxon>
        <taxon>Alteromonadales</taxon>
        <taxon>Alteromonadaceae</taxon>
        <taxon>Alkalimarinus</taxon>
    </lineage>
</organism>
<feature type="region of interest" description="Disordered" evidence="1">
    <location>
        <begin position="245"/>
        <end position="266"/>
    </location>
</feature>
<dbReference type="PROSITE" id="PS50990">
    <property type="entry name" value="PEPTIDASE_C39"/>
    <property type="match status" value="1"/>
</dbReference>
<keyword evidence="4" id="KW-1185">Reference proteome</keyword>
<gene>
    <name evidence="3" type="ORF">NNL22_07620</name>
</gene>
<evidence type="ECO:0000313" key="3">
    <source>
        <dbReference type="EMBL" id="UZW76448.1"/>
    </source>
</evidence>
<protein>
    <submittedName>
        <fullName evidence="3">C39 family peptidase</fullName>
    </submittedName>
</protein>
<accession>A0A9E8KQH0</accession>
<dbReference type="RefSeq" id="WP_251811809.1">
    <property type="nucleotide sequence ID" value="NZ_CP101527.1"/>
</dbReference>
<dbReference type="GO" id="GO:0008233">
    <property type="term" value="F:peptidase activity"/>
    <property type="evidence" value="ECO:0007669"/>
    <property type="project" value="InterPro"/>
</dbReference>
<reference evidence="3" key="1">
    <citation type="submission" date="2022-07" db="EMBL/GenBank/DDBJ databases">
        <title>Alkalimarinus sp. nov., isolated from gut of a Alitta virens.</title>
        <authorList>
            <person name="Yang A.I."/>
            <person name="Shin N.-R."/>
        </authorList>
    </citation>
    <scope>NUCLEOTIDE SEQUENCE</scope>
    <source>
        <strain evidence="3">FA028</strain>
    </source>
</reference>
<dbReference type="CDD" id="cd02423">
    <property type="entry name" value="Peptidase_C39G"/>
    <property type="match status" value="1"/>
</dbReference>
<dbReference type="Proteomes" id="UP001164472">
    <property type="component" value="Chromosome"/>
</dbReference>
<dbReference type="KEGG" id="asem:NNL22_07620"/>
<feature type="domain" description="Peptidase C39" evidence="2">
    <location>
        <begin position="62"/>
        <end position="193"/>
    </location>
</feature>